<organism evidence="3 4">
    <name type="scientific">Thioclava sediminum</name>
    <dbReference type="NCBI Taxonomy" id="1915319"/>
    <lineage>
        <taxon>Bacteria</taxon>
        <taxon>Pseudomonadati</taxon>
        <taxon>Pseudomonadota</taxon>
        <taxon>Alphaproteobacteria</taxon>
        <taxon>Rhodobacterales</taxon>
        <taxon>Paracoccaceae</taxon>
        <taxon>Thioclava</taxon>
    </lineage>
</organism>
<reference evidence="3 4" key="1">
    <citation type="submission" date="2016-11" db="EMBL/GenBank/DDBJ databases">
        <title>A multilocus sequence analysis scheme for characterization of bacteria in the genus Thioclava.</title>
        <authorList>
            <person name="Liu Y."/>
            <person name="Shao Z."/>
        </authorList>
    </citation>
    <scope>NUCLEOTIDE SEQUENCE [LARGE SCALE GENOMIC DNA]</scope>
    <source>
        <strain evidence="3 4">TAW-CT134</strain>
    </source>
</reference>
<dbReference type="RefSeq" id="WP_078603568.1">
    <property type="nucleotide sequence ID" value="NZ_MPZV01000001.1"/>
</dbReference>
<dbReference type="PANTHER" id="PTHR34580">
    <property type="match status" value="1"/>
</dbReference>
<feature type="domain" description="WYL" evidence="1">
    <location>
        <begin position="151"/>
        <end position="214"/>
    </location>
</feature>
<feature type="domain" description="WCX" evidence="2">
    <location>
        <begin position="248"/>
        <end position="314"/>
    </location>
</feature>
<dbReference type="EMBL" id="MPZV01000001">
    <property type="protein sequence ID" value="OOY24905.1"/>
    <property type="molecule type" value="Genomic_DNA"/>
</dbReference>
<dbReference type="InterPro" id="IPR026881">
    <property type="entry name" value="WYL_dom"/>
</dbReference>
<dbReference type="InterPro" id="IPR057727">
    <property type="entry name" value="WCX_dom"/>
</dbReference>
<dbReference type="PROSITE" id="PS52050">
    <property type="entry name" value="WYL"/>
    <property type="match status" value="1"/>
</dbReference>
<evidence type="ECO:0000313" key="4">
    <source>
        <dbReference type="Proteomes" id="UP000190787"/>
    </source>
</evidence>
<dbReference type="InterPro" id="IPR051534">
    <property type="entry name" value="CBASS_pafABC_assoc_protein"/>
</dbReference>
<evidence type="ECO:0000259" key="2">
    <source>
        <dbReference type="Pfam" id="PF25583"/>
    </source>
</evidence>
<evidence type="ECO:0000313" key="3">
    <source>
        <dbReference type="EMBL" id="OOY24905.1"/>
    </source>
</evidence>
<keyword evidence="4" id="KW-1185">Reference proteome</keyword>
<protein>
    <submittedName>
        <fullName evidence="3">DeoR family transcriptional regulator</fullName>
    </submittedName>
</protein>
<accession>A0ABX3N208</accession>
<evidence type="ECO:0000259" key="1">
    <source>
        <dbReference type="Pfam" id="PF13280"/>
    </source>
</evidence>
<proteinExistence type="predicted"/>
<name>A0ABX3N208_9RHOB</name>
<gene>
    <name evidence="3" type="ORF">BMI91_00180</name>
</gene>
<dbReference type="Proteomes" id="UP000190787">
    <property type="component" value="Unassembled WGS sequence"/>
</dbReference>
<dbReference type="Pfam" id="PF13280">
    <property type="entry name" value="WYL"/>
    <property type="match status" value="1"/>
</dbReference>
<sequence length="326" mass="36620">MSFAKARDMMQLALFVASERTGVTLEQVAAKFERSHRTAQRMMGQFEITFDNAEVIIGEDRKKRWKLVDPQLDRLQVDTDTALEALEIAMRAASHDGRRRHAKALEDLRNGLVARLPRHSALRAEADAEAILSALALVSRPGPRVVLPAPVTEAVVEALRGPFQLRVIYGKDARERTLEPHGVLMGHRSYLVARDPAKGDLIRNYRMDLITEAAVLDQSFALAEGFSMPAYAAQSFGVWQDPKQFGEVVWQFTPEAAGRAAEFCFHPNQQLEPQSDGSLIVRFEAAGWQEMAWHLYQWGDKVTVLAPDELRAMVEGHQRDDFTSMP</sequence>
<dbReference type="Pfam" id="PF25583">
    <property type="entry name" value="WCX"/>
    <property type="match status" value="1"/>
</dbReference>
<comment type="caution">
    <text evidence="3">The sequence shown here is derived from an EMBL/GenBank/DDBJ whole genome shotgun (WGS) entry which is preliminary data.</text>
</comment>
<dbReference type="PANTHER" id="PTHR34580:SF1">
    <property type="entry name" value="PROTEIN PAFC"/>
    <property type="match status" value="1"/>
</dbReference>